<gene>
    <name evidence="6" type="ORF">SAMN00017405_0876</name>
</gene>
<dbReference type="Proteomes" id="UP000192731">
    <property type="component" value="Unassembled WGS sequence"/>
</dbReference>
<dbReference type="EMBL" id="FWWT01000005">
    <property type="protein sequence ID" value="SMB80455.1"/>
    <property type="molecule type" value="Genomic_DNA"/>
</dbReference>
<sequence>MRTKEQLFKKFLKKASNSDIYRIDKNLASMNKGQIIELWPKVQGIYKMVKDPKAPWTSKALSIATLIYLISPMDAIPDFVPILGLSDDAAIIIATLATLTVQLKKYLENKD</sequence>
<evidence type="ECO:0000313" key="7">
    <source>
        <dbReference type="Proteomes" id="UP000192731"/>
    </source>
</evidence>
<dbReference type="GO" id="GO:0012505">
    <property type="term" value="C:endomembrane system"/>
    <property type="evidence" value="ECO:0007669"/>
    <property type="project" value="UniProtKB-SubCell"/>
</dbReference>
<evidence type="ECO:0000256" key="4">
    <source>
        <dbReference type="ARBA" id="ARBA00023136"/>
    </source>
</evidence>
<name>A0A1W1UH77_DESTI</name>
<dbReference type="OrthoDB" id="9800202at2"/>
<dbReference type="InterPro" id="IPR010652">
    <property type="entry name" value="DUF1232"/>
</dbReference>
<keyword evidence="2" id="KW-0812">Transmembrane</keyword>
<organism evidence="6 7">
    <name type="scientific">Desulfonispora thiosulfatigenes DSM 11270</name>
    <dbReference type="NCBI Taxonomy" id="656914"/>
    <lineage>
        <taxon>Bacteria</taxon>
        <taxon>Bacillati</taxon>
        <taxon>Bacillota</taxon>
        <taxon>Clostridia</taxon>
        <taxon>Eubacteriales</taxon>
        <taxon>Peptococcaceae</taxon>
        <taxon>Desulfonispora</taxon>
    </lineage>
</organism>
<comment type="subcellular location">
    <subcellularLocation>
        <location evidence="1">Endomembrane system</location>
        <topology evidence="1">Multi-pass membrane protein</topology>
    </subcellularLocation>
</comment>
<dbReference type="RefSeq" id="WP_084051976.1">
    <property type="nucleotide sequence ID" value="NZ_FWWT01000005.1"/>
</dbReference>
<keyword evidence="7" id="KW-1185">Reference proteome</keyword>
<evidence type="ECO:0000256" key="2">
    <source>
        <dbReference type="ARBA" id="ARBA00022692"/>
    </source>
</evidence>
<evidence type="ECO:0000256" key="1">
    <source>
        <dbReference type="ARBA" id="ARBA00004127"/>
    </source>
</evidence>
<proteinExistence type="predicted"/>
<dbReference type="STRING" id="656914.SAMN00017405_0876"/>
<keyword evidence="3" id="KW-1133">Transmembrane helix</keyword>
<evidence type="ECO:0000313" key="6">
    <source>
        <dbReference type="EMBL" id="SMB80455.1"/>
    </source>
</evidence>
<dbReference type="AlphaFoldDB" id="A0A1W1UH77"/>
<evidence type="ECO:0000256" key="3">
    <source>
        <dbReference type="ARBA" id="ARBA00022989"/>
    </source>
</evidence>
<evidence type="ECO:0000259" key="5">
    <source>
        <dbReference type="Pfam" id="PF06803"/>
    </source>
</evidence>
<accession>A0A1W1UH77</accession>
<reference evidence="6 7" key="1">
    <citation type="submission" date="2017-04" db="EMBL/GenBank/DDBJ databases">
        <authorList>
            <person name="Afonso C.L."/>
            <person name="Miller P.J."/>
            <person name="Scott M.A."/>
            <person name="Spackman E."/>
            <person name="Goraichik I."/>
            <person name="Dimitrov K.M."/>
            <person name="Suarez D.L."/>
            <person name="Swayne D.E."/>
        </authorList>
    </citation>
    <scope>NUCLEOTIDE SEQUENCE [LARGE SCALE GENOMIC DNA]</scope>
    <source>
        <strain evidence="6 7">DSM 11270</strain>
    </source>
</reference>
<feature type="domain" description="DUF1232" evidence="5">
    <location>
        <begin position="59"/>
        <end position="93"/>
    </location>
</feature>
<dbReference type="Pfam" id="PF06803">
    <property type="entry name" value="DUF1232"/>
    <property type="match status" value="1"/>
</dbReference>
<protein>
    <recommendedName>
        <fullName evidence="5">DUF1232 domain-containing protein</fullName>
    </recommendedName>
</protein>
<keyword evidence="4" id="KW-0472">Membrane</keyword>